<reference evidence="1" key="1">
    <citation type="journal article" date="2021" name="Front. Microbiol.">
        <title>Comprehensive Comparative Genomics and Phenotyping of Methylobacterium Species.</title>
        <authorList>
            <person name="Alessa O."/>
            <person name="Ogura Y."/>
            <person name="Fujitani Y."/>
            <person name="Takami H."/>
            <person name="Hayashi T."/>
            <person name="Sahin N."/>
            <person name="Tani A."/>
        </authorList>
    </citation>
    <scope>NUCLEOTIDE SEQUENCE</scope>
    <source>
        <strain evidence="1">DSM 14458</strain>
    </source>
</reference>
<organism evidence="1 2">
    <name type="scientific">Methylorubrum suomiense</name>
    <dbReference type="NCBI Taxonomy" id="144191"/>
    <lineage>
        <taxon>Bacteria</taxon>
        <taxon>Pseudomonadati</taxon>
        <taxon>Pseudomonadota</taxon>
        <taxon>Alphaproteobacteria</taxon>
        <taxon>Hyphomicrobiales</taxon>
        <taxon>Methylobacteriaceae</taxon>
        <taxon>Methylorubrum</taxon>
    </lineage>
</organism>
<sequence>MRRDHANGTGFDAVPPAPVPTTIGGRSIAQSVALGVTLISPRRIMRRPDLAFQRIGLGSLALRPWTLKCSGSEGSSVTAYLATLTLPPHPVCGCPD</sequence>
<proteinExistence type="predicted"/>
<evidence type="ECO:0000313" key="1">
    <source>
        <dbReference type="EMBL" id="GJE76565.1"/>
    </source>
</evidence>
<gene>
    <name evidence="1" type="ORF">BGCPKDLD_3160</name>
</gene>
<name>A0ABQ4UX22_9HYPH</name>
<accession>A0ABQ4UX22</accession>
<protein>
    <submittedName>
        <fullName evidence="1">Uncharacterized protein</fullName>
    </submittedName>
</protein>
<dbReference type="Proteomes" id="UP001055093">
    <property type="component" value="Unassembled WGS sequence"/>
</dbReference>
<keyword evidence="2" id="KW-1185">Reference proteome</keyword>
<evidence type="ECO:0000313" key="2">
    <source>
        <dbReference type="Proteomes" id="UP001055093"/>
    </source>
</evidence>
<dbReference type="EMBL" id="BPRE01000009">
    <property type="protein sequence ID" value="GJE76565.1"/>
    <property type="molecule type" value="Genomic_DNA"/>
</dbReference>
<comment type="caution">
    <text evidence="1">The sequence shown here is derived from an EMBL/GenBank/DDBJ whole genome shotgun (WGS) entry which is preliminary data.</text>
</comment>
<reference evidence="1" key="2">
    <citation type="submission" date="2021-08" db="EMBL/GenBank/DDBJ databases">
        <authorList>
            <person name="Tani A."/>
            <person name="Ola A."/>
            <person name="Ogura Y."/>
            <person name="Katsura K."/>
            <person name="Hayashi T."/>
        </authorList>
    </citation>
    <scope>NUCLEOTIDE SEQUENCE</scope>
    <source>
        <strain evidence="1">DSM 14458</strain>
    </source>
</reference>